<dbReference type="AlphaFoldDB" id="A0A2M6UIR7"/>
<sequence length="500" mass="56861">MVDLELNDVAHHGVIVARSARHIRAHPGNLMTRIDAVDCNASIAVIGAGPAGLSTAWFLSRHGFHNVTVLEKLGQIGGLCKSLTVDGMSYDLGANYVTWAYQETLKIAGEVGATTYAEKPYTSIDIAPDWSSFKYRSLMEAVLYDPYTKSTISWWTFLWAAIRYLYVRWQLRGIIDAPDYLDNIHEHGELCVDFKAWLAKQDLMPLATLFQFPITIMGYGQLDDIAAPYALRYMSIRTFFPMVFGHGPVNWIIGTWPRRFTDGFQRLWERVSWRVNVRLNVNITSIERSAAGVRIEMEYPEQDLNDIKIVKDTKLYDYLVLACPLTTDVFARLGLAPNVAEQKLNREIQINPYCMTTFWIDMKMEAPVAPVLPLTEQGTPWAVARQFQDSGNMFTQFYTRPTDNQTNDQVIAEVKRLTKLLGGTIDTSQPRWHTFDEFTYFQHFTPEQIKTGIYADLARMQGGDRTFYVGGATDFELVEPIVVHSKYIVEKHFAGGVRAT</sequence>
<dbReference type="Gene3D" id="3.30.70.1990">
    <property type="match status" value="1"/>
</dbReference>
<accession>A0A2M6UIR7</accession>
<dbReference type="PANTHER" id="PTHR42923:SF20">
    <property type="entry name" value="FLAVIN-CONTAINING AMINE OXIDASEDEHYDROGENASE"/>
    <property type="match status" value="1"/>
</dbReference>
<comment type="caution">
    <text evidence="1">The sequence shown here is derived from an EMBL/GenBank/DDBJ whole genome shotgun (WGS) entry which is preliminary data.</text>
</comment>
<evidence type="ECO:0008006" key="3">
    <source>
        <dbReference type="Google" id="ProtNLM"/>
    </source>
</evidence>
<proteinExistence type="predicted"/>
<dbReference type="EMBL" id="LFJC01000003">
    <property type="protein sequence ID" value="PIT04504.1"/>
    <property type="molecule type" value="Genomic_DNA"/>
</dbReference>
<evidence type="ECO:0000313" key="1">
    <source>
        <dbReference type="EMBL" id="PIT04504.1"/>
    </source>
</evidence>
<reference evidence="1 2" key="1">
    <citation type="submission" date="2015-06" db="EMBL/GenBank/DDBJ databases">
        <title>Comparative genome analysis of nirS-carrying Bradyrhizobium sp. strains.</title>
        <authorList>
            <person name="Ishii S."/>
            <person name="Jang J."/>
            <person name="Nishizawa T."/>
            <person name="Senoo K."/>
        </authorList>
    </citation>
    <scope>NUCLEOTIDE SEQUENCE [LARGE SCALE GENOMIC DNA]</scope>
    <source>
        <strain evidence="1 2">TSA1</strain>
    </source>
</reference>
<dbReference type="PRINTS" id="PR00419">
    <property type="entry name" value="ADXRDTASE"/>
</dbReference>
<dbReference type="InterPro" id="IPR050464">
    <property type="entry name" value="Zeta_carotene_desat/Oxidored"/>
</dbReference>
<dbReference type="Pfam" id="PF13450">
    <property type="entry name" value="NAD_binding_8"/>
    <property type="match status" value="1"/>
</dbReference>
<dbReference type="SUPFAM" id="SSF51905">
    <property type="entry name" value="FAD/NAD(P)-binding domain"/>
    <property type="match status" value="1"/>
</dbReference>
<dbReference type="Proteomes" id="UP000228930">
    <property type="component" value="Unassembled WGS sequence"/>
</dbReference>
<dbReference type="GO" id="GO:0016491">
    <property type="term" value="F:oxidoreductase activity"/>
    <property type="evidence" value="ECO:0007669"/>
    <property type="project" value="TreeGrafter"/>
</dbReference>
<dbReference type="Gene3D" id="1.10.405.20">
    <property type="match status" value="1"/>
</dbReference>
<keyword evidence="2" id="KW-1185">Reference proteome</keyword>
<evidence type="ECO:0000313" key="2">
    <source>
        <dbReference type="Proteomes" id="UP000228930"/>
    </source>
</evidence>
<organism evidence="1 2">
    <name type="scientific">Bradyrhizobium nitroreducens</name>
    <dbReference type="NCBI Taxonomy" id="709803"/>
    <lineage>
        <taxon>Bacteria</taxon>
        <taxon>Pseudomonadati</taxon>
        <taxon>Pseudomonadota</taxon>
        <taxon>Alphaproteobacteria</taxon>
        <taxon>Hyphomicrobiales</taxon>
        <taxon>Nitrobacteraceae</taxon>
        <taxon>Bradyrhizobium</taxon>
    </lineage>
</organism>
<dbReference type="Gene3D" id="3.50.50.60">
    <property type="entry name" value="FAD/NAD(P)-binding domain"/>
    <property type="match status" value="1"/>
</dbReference>
<gene>
    <name evidence="1" type="ORF">TSA1_29935</name>
</gene>
<dbReference type="InterPro" id="IPR036188">
    <property type="entry name" value="FAD/NAD-bd_sf"/>
</dbReference>
<name>A0A2M6UIR7_9BRAD</name>
<protein>
    <recommendedName>
        <fullName evidence="3">Amine oxidase domain-containing protein</fullName>
    </recommendedName>
</protein>
<dbReference type="PANTHER" id="PTHR42923">
    <property type="entry name" value="PROTOPORPHYRINOGEN OXIDASE"/>
    <property type="match status" value="1"/>
</dbReference>